<organism evidence="13 14">
    <name type="scientific">Perca flavescens</name>
    <name type="common">American yellow perch</name>
    <name type="synonym">Morone flavescens</name>
    <dbReference type="NCBI Taxonomy" id="8167"/>
    <lineage>
        <taxon>Eukaryota</taxon>
        <taxon>Metazoa</taxon>
        <taxon>Chordata</taxon>
        <taxon>Craniata</taxon>
        <taxon>Vertebrata</taxon>
        <taxon>Euteleostomi</taxon>
        <taxon>Actinopterygii</taxon>
        <taxon>Neopterygii</taxon>
        <taxon>Teleostei</taxon>
        <taxon>Neoteleostei</taxon>
        <taxon>Acanthomorphata</taxon>
        <taxon>Eupercaria</taxon>
        <taxon>Perciformes</taxon>
        <taxon>Percoidei</taxon>
        <taxon>Percidae</taxon>
        <taxon>Percinae</taxon>
        <taxon>Perca</taxon>
    </lineage>
</organism>
<dbReference type="InterPro" id="IPR050504">
    <property type="entry name" value="IgSF_BTN/MOG"/>
</dbReference>
<dbReference type="GO" id="GO:0050852">
    <property type="term" value="P:T cell receptor signaling pathway"/>
    <property type="evidence" value="ECO:0007669"/>
    <property type="project" value="TreeGrafter"/>
</dbReference>
<keyword evidence="2" id="KW-0812">Transmembrane</keyword>
<feature type="domain" description="Ig-like" evidence="12">
    <location>
        <begin position="6"/>
        <end position="102"/>
    </location>
</feature>
<comment type="similarity">
    <text evidence="9">Belongs to the SKINT family.</text>
</comment>
<evidence type="ECO:0000256" key="3">
    <source>
        <dbReference type="ARBA" id="ARBA00022729"/>
    </source>
</evidence>
<dbReference type="InterPro" id="IPR013783">
    <property type="entry name" value="Ig-like_fold"/>
</dbReference>
<dbReference type="EMBL" id="SCKG01000019">
    <property type="protein sequence ID" value="TDG99395.1"/>
    <property type="molecule type" value="Genomic_DNA"/>
</dbReference>
<dbReference type="GO" id="GO:0042110">
    <property type="term" value="P:T cell activation"/>
    <property type="evidence" value="ECO:0007669"/>
    <property type="project" value="UniProtKB-ARBA"/>
</dbReference>
<dbReference type="GO" id="GO:1903037">
    <property type="term" value="P:regulation of leukocyte cell-cell adhesion"/>
    <property type="evidence" value="ECO:0007669"/>
    <property type="project" value="UniProtKB-ARBA"/>
</dbReference>
<feature type="region of interest" description="Disordered" evidence="11">
    <location>
        <begin position="401"/>
        <end position="421"/>
    </location>
</feature>
<dbReference type="InterPro" id="IPR003599">
    <property type="entry name" value="Ig_sub"/>
</dbReference>
<dbReference type="PROSITE" id="PS50835">
    <property type="entry name" value="IG_LIKE"/>
    <property type="match status" value="1"/>
</dbReference>
<dbReference type="InterPro" id="IPR053896">
    <property type="entry name" value="BTN3A2-like_Ig-C"/>
</dbReference>
<dbReference type="FunFam" id="2.60.40.10:FF:000142">
    <property type="entry name" value="V-set domain-containing T-cell activation inhibitor 1"/>
    <property type="match status" value="1"/>
</dbReference>
<reference evidence="13 14" key="1">
    <citation type="submission" date="2019-01" db="EMBL/GenBank/DDBJ databases">
        <title>A chromosome-scale genome assembly of the yellow perch, Perca flavescens.</title>
        <authorList>
            <person name="Feron R."/>
            <person name="Morvezen R."/>
            <person name="Bestin A."/>
            <person name="Haffray P."/>
            <person name="Klopp C."/>
            <person name="Zahm M."/>
            <person name="Cabau C."/>
            <person name="Roques C."/>
            <person name="Donnadieu C."/>
            <person name="Bouchez O."/>
            <person name="Christie M."/>
            <person name="Larson W."/>
            <person name="Guiguen Y."/>
        </authorList>
    </citation>
    <scope>NUCLEOTIDE SEQUENCE [LARGE SCALE GENOMIC DNA]</scope>
    <source>
        <strain evidence="13">YP-PL-M2</strain>
        <tissue evidence="13">Blood</tissue>
    </source>
</reference>
<dbReference type="Gene3D" id="2.60.40.10">
    <property type="entry name" value="Immunoglobulins"/>
    <property type="match status" value="2"/>
</dbReference>
<evidence type="ECO:0000256" key="1">
    <source>
        <dbReference type="ARBA" id="ARBA00004370"/>
    </source>
</evidence>
<evidence type="ECO:0000256" key="6">
    <source>
        <dbReference type="ARBA" id="ARBA00023157"/>
    </source>
</evidence>
<evidence type="ECO:0000259" key="12">
    <source>
        <dbReference type="PROSITE" id="PS50835"/>
    </source>
</evidence>
<dbReference type="InterPro" id="IPR007110">
    <property type="entry name" value="Ig-like_dom"/>
</dbReference>
<dbReference type="AlphaFoldDB" id="A0A484C777"/>
<dbReference type="Pfam" id="PF22705">
    <property type="entry name" value="C2-set_3"/>
    <property type="match status" value="1"/>
</dbReference>
<dbReference type="STRING" id="8167.A0A484C777"/>
<dbReference type="SUPFAM" id="SSF48726">
    <property type="entry name" value="Immunoglobulin"/>
    <property type="match status" value="2"/>
</dbReference>
<evidence type="ECO:0000313" key="13">
    <source>
        <dbReference type="EMBL" id="TDG99395.1"/>
    </source>
</evidence>
<evidence type="ECO:0000256" key="5">
    <source>
        <dbReference type="ARBA" id="ARBA00023136"/>
    </source>
</evidence>
<name>A0A484C777_PERFV</name>
<comment type="subcellular location">
    <subcellularLocation>
        <location evidence="1">Membrane</location>
    </subcellularLocation>
</comment>
<keyword evidence="7" id="KW-0325">Glycoprotein</keyword>
<dbReference type="PANTHER" id="PTHR24100:SF151">
    <property type="entry name" value="ICOS LIGAND"/>
    <property type="match status" value="1"/>
</dbReference>
<evidence type="ECO:0000313" key="14">
    <source>
        <dbReference type="Proteomes" id="UP000295070"/>
    </source>
</evidence>
<sequence>MVNGETSVDDTAKTVLAFAGGAVLLPCNFSLPANADVPTVEWSKQGLHPDVVFLYRYGYETPEDKNPDFWYRTSLIAKELKNGNFSLRIANVRLSDAGNYRCKRLMGNIPHDVTAVELVVVAVSEPKVSVTSAEGGGVTLQCEANCWLPEPQINFLDERGKHIRAEEPKRDEGAHKCFTVTRRVTLQDAAANRVTCRVHQPETNQTRETEIIIPVDGGRSCFLPAAIAVRVTILLLSAPLCVLAVCLWKRCGKSAEGQKCPVTRQSSDQSAVSGSSEKQLLLRCVKVEKADCVDEKLTIEDLQTKLREKEETIRQLQSENKSHLSPVVCQHDQPMLLRKPADFADSSPQKSIEVPQKKTRKPGIMRQSSDPSPAPPVYRSRRSNSSPALLNFLTSSSAVSASKMKLSSIGRSKSETRDKPLPFAKLQRRHSSVFPPSNNRFRLLADLTEEP</sequence>
<dbReference type="SMART" id="SM00406">
    <property type="entry name" value="IGv"/>
    <property type="match status" value="1"/>
</dbReference>
<dbReference type="SMART" id="SM00409">
    <property type="entry name" value="IG"/>
    <property type="match status" value="2"/>
</dbReference>
<keyword evidence="4" id="KW-1133">Transmembrane helix</keyword>
<dbReference type="GO" id="GO:0050863">
    <property type="term" value="P:regulation of T cell activation"/>
    <property type="evidence" value="ECO:0007669"/>
    <property type="project" value="UniProtKB-ARBA"/>
</dbReference>
<dbReference type="GO" id="GO:0001817">
    <property type="term" value="P:regulation of cytokine production"/>
    <property type="evidence" value="ECO:0007669"/>
    <property type="project" value="TreeGrafter"/>
</dbReference>
<keyword evidence="3" id="KW-0732">Signal</keyword>
<keyword evidence="14" id="KW-1185">Reference proteome</keyword>
<proteinExistence type="inferred from homology"/>
<keyword evidence="10" id="KW-0175">Coiled coil</keyword>
<dbReference type="Proteomes" id="UP000295070">
    <property type="component" value="Chromosome 19"/>
</dbReference>
<evidence type="ECO:0000256" key="11">
    <source>
        <dbReference type="SAM" id="MobiDB-lite"/>
    </source>
</evidence>
<feature type="region of interest" description="Disordered" evidence="11">
    <location>
        <begin position="340"/>
        <end position="385"/>
    </location>
</feature>
<keyword evidence="6" id="KW-1015">Disulfide bond</keyword>
<keyword evidence="5" id="KW-0472">Membrane</keyword>
<evidence type="ECO:0000256" key="8">
    <source>
        <dbReference type="ARBA" id="ARBA00023319"/>
    </source>
</evidence>
<dbReference type="GO" id="GO:0009897">
    <property type="term" value="C:external side of plasma membrane"/>
    <property type="evidence" value="ECO:0007669"/>
    <property type="project" value="TreeGrafter"/>
</dbReference>
<evidence type="ECO:0000256" key="2">
    <source>
        <dbReference type="ARBA" id="ARBA00022692"/>
    </source>
</evidence>
<comment type="caution">
    <text evidence="13">The sequence shown here is derived from an EMBL/GenBank/DDBJ whole genome shotgun (WGS) entry which is preliminary data.</text>
</comment>
<evidence type="ECO:0000256" key="9">
    <source>
        <dbReference type="ARBA" id="ARBA00038221"/>
    </source>
</evidence>
<dbReference type="InterPro" id="IPR036179">
    <property type="entry name" value="Ig-like_dom_sf"/>
</dbReference>
<dbReference type="FunFam" id="2.60.40.10:FF:000088">
    <property type="entry name" value="Butyrophilin subfamily 1 member A1"/>
    <property type="match status" value="1"/>
</dbReference>
<evidence type="ECO:0000256" key="10">
    <source>
        <dbReference type="SAM" id="Coils"/>
    </source>
</evidence>
<dbReference type="Pfam" id="PF07686">
    <property type="entry name" value="V-set"/>
    <property type="match status" value="1"/>
</dbReference>
<keyword evidence="8" id="KW-0393">Immunoglobulin domain</keyword>
<feature type="coiled-coil region" evidence="10">
    <location>
        <begin position="292"/>
        <end position="319"/>
    </location>
</feature>
<dbReference type="GO" id="GO:0005102">
    <property type="term" value="F:signaling receptor binding"/>
    <property type="evidence" value="ECO:0007669"/>
    <property type="project" value="TreeGrafter"/>
</dbReference>
<gene>
    <name evidence="13" type="ORF">EPR50_G00193920</name>
</gene>
<dbReference type="PANTHER" id="PTHR24100">
    <property type="entry name" value="BUTYROPHILIN"/>
    <property type="match status" value="1"/>
</dbReference>
<evidence type="ECO:0000256" key="7">
    <source>
        <dbReference type="ARBA" id="ARBA00023180"/>
    </source>
</evidence>
<evidence type="ECO:0000256" key="4">
    <source>
        <dbReference type="ARBA" id="ARBA00022989"/>
    </source>
</evidence>
<dbReference type="InterPro" id="IPR013106">
    <property type="entry name" value="Ig_V-set"/>
</dbReference>
<accession>A0A484C777</accession>
<protein>
    <recommendedName>
        <fullName evidence="12">Ig-like domain-containing protein</fullName>
    </recommendedName>
</protein>